<dbReference type="Pfam" id="PF03975">
    <property type="entry name" value="CheD"/>
    <property type="match status" value="1"/>
</dbReference>
<sequence>MKKLQEKREVRVGIADAAIVSSPDTLITMGLGSCVGVALYDRENKIAGLVHIMLPDSKQFKEIVNPFKYADLGIEKLFFQMLSRGGNKCCITAKIAGGASMFNFTDKRIVSDIGQRNIIATKEAIKRLSIPIIAEDVGGNKGRTMIFDSENGSVIIRSVGNDLKKL</sequence>
<evidence type="ECO:0000313" key="5">
    <source>
        <dbReference type="Proteomes" id="UP000264883"/>
    </source>
</evidence>
<keyword evidence="1 3" id="KW-0145">Chemotaxis</keyword>
<proteinExistence type="inferred from homology"/>
<dbReference type="HAMAP" id="MF_01440">
    <property type="entry name" value="CheD"/>
    <property type="match status" value="1"/>
</dbReference>
<dbReference type="Proteomes" id="UP000264883">
    <property type="component" value="Chromosome"/>
</dbReference>
<dbReference type="InterPro" id="IPR011324">
    <property type="entry name" value="Cytotoxic_necrot_fac-like_cat"/>
</dbReference>
<comment type="function">
    <text evidence="3">Probably deamidates glutamine residues to glutamate on methyl-accepting chemotaxis receptors (MCPs), playing an important role in chemotaxis.</text>
</comment>
<organism evidence="4 5">
    <name type="scientific">Clostridium isatidis</name>
    <dbReference type="NCBI Taxonomy" id="182773"/>
    <lineage>
        <taxon>Bacteria</taxon>
        <taxon>Bacillati</taxon>
        <taxon>Bacillota</taxon>
        <taxon>Clostridia</taxon>
        <taxon>Eubacteriales</taxon>
        <taxon>Clostridiaceae</taxon>
        <taxon>Clostridium</taxon>
    </lineage>
</organism>
<dbReference type="GO" id="GO:0050568">
    <property type="term" value="F:protein-glutamine glutaminase activity"/>
    <property type="evidence" value="ECO:0007669"/>
    <property type="project" value="UniProtKB-UniRule"/>
</dbReference>
<dbReference type="KEGG" id="cia:BEN51_06485"/>
<name>A0A343JC81_9CLOT</name>
<dbReference type="AlphaFoldDB" id="A0A343JC81"/>
<reference evidence="4 5" key="1">
    <citation type="submission" date="2016-08" db="EMBL/GenBank/DDBJ databases">
        <title>Complete Genome Sequence Of The Indigo Reducing Clostridium isatidis DSM15098.</title>
        <authorList>
            <person name="Little G.T."/>
            <person name="Minton N.P."/>
        </authorList>
    </citation>
    <scope>NUCLEOTIDE SEQUENCE [LARGE SCALE GENOMIC DNA]</scope>
    <source>
        <strain evidence="4 5">DSM 15098</strain>
    </source>
</reference>
<dbReference type="InterPro" id="IPR005659">
    <property type="entry name" value="Chemorcpt_Glu_NH3ase_CheD"/>
</dbReference>
<dbReference type="Gene3D" id="3.30.1330.200">
    <property type="match status" value="1"/>
</dbReference>
<dbReference type="PANTHER" id="PTHR35147:SF1">
    <property type="entry name" value="CHEMORECEPTOR GLUTAMINE DEAMIDASE CHED-RELATED"/>
    <property type="match status" value="1"/>
</dbReference>
<protein>
    <recommendedName>
        <fullName evidence="3">Probable chemoreceptor glutamine deamidase CheD</fullName>
        <ecNumber evidence="3">3.5.1.44</ecNumber>
    </recommendedName>
</protein>
<evidence type="ECO:0000256" key="2">
    <source>
        <dbReference type="ARBA" id="ARBA00022801"/>
    </source>
</evidence>
<evidence type="ECO:0000313" key="4">
    <source>
        <dbReference type="EMBL" id="ASW43139.1"/>
    </source>
</evidence>
<keyword evidence="5" id="KW-1185">Reference proteome</keyword>
<accession>A0A343JC81</accession>
<dbReference type="SUPFAM" id="SSF64438">
    <property type="entry name" value="CNF1/YfiH-like putative cysteine hydrolases"/>
    <property type="match status" value="1"/>
</dbReference>
<dbReference type="InterPro" id="IPR038592">
    <property type="entry name" value="CheD-like_sf"/>
</dbReference>
<dbReference type="CDD" id="cd16352">
    <property type="entry name" value="CheD"/>
    <property type="match status" value="1"/>
</dbReference>
<dbReference type="RefSeq" id="WP_236906268.1">
    <property type="nucleotide sequence ID" value="NZ_CP016786.1"/>
</dbReference>
<keyword evidence="2 3" id="KW-0378">Hydrolase</keyword>
<evidence type="ECO:0000256" key="1">
    <source>
        <dbReference type="ARBA" id="ARBA00022500"/>
    </source>
</evidence>
<evidence type="ECO:0000256" key="3">
    <source>
        <dbReference type="HAMAP-Rule" id="MF_01440"/>
    </source>
</evidence>
<comment type="catalytic activity">
    <reaction evidence="3">
        <text>L-glutaminyl-[protein] + H2O = L-glutamyl-[protein] + NH4(+)</text>
        <dbReference type="Rhea" id="RHEA:16441"/>
        <dbReference type="Rhea" id="RHEA-COMP:10207"/>
        <dbReference type="Rhea" id="RHEA-COMP:10208"/>
        <dbReference type="ChEBI" id="CHEBI:15377"/>
        <dbReference type="ChEBI" id="CHEBI:28938"/>
        <dbReference type="ChEBI" id="CHEBI:29973"/>
        <dbReference type="ChEBI" id="CHEBI:30011"/>
        <dbReference type="EC" id="3.5.1.44"/>
    </reaction>
</comment>
<gene>
    <name evidence="3" type="primary">cheD</name>
    <name evidence="4" type="ORF">BEN51_06485</name>
</gene>
<comment type="similarity">
    <text evidence="3">Belongs to the CheD family.</text>
</comment>
<dbReference type="EC" id="3.5.1.44" evidence="3"/>
<dbReference type="GO" id="GO:0006935">
    <property type="term" value="P:chemotaxis"/>
    <property type="evidence" value="ECO:0007669"/>
    <property type="project" value="UniProtKB-UniRule"/>
</dbReference>
<dbReference type="PANTHER" id="PTHR35147">
    <property type="entry name" value="CHEMORECEPTOR GLUTAMINE DEAMIDASE CHED-RELATED"/>
    <property type="match status" value="1"/>
</dbReference>
<dbReference type="EMBL" id="CP016786">
    <property type="protein sequence ID" value="ASW43139.1"/>
    <property type="molecule type" value="Genomic_DNA"/>
</dbReference>